<dbReference type="FunFam" id="2.10.25.10:FF:000512">
    <property type="entry name" value="Laminin subunit alpha 1"/>
    <property type="match status" value="1"/>
</dbReference>
<evidence type="ECO:0000256" key="14">
    <source>
        <dbReference type="ARBA" id="ARBA00065595"/>
    </source>
</evidence>
<dbReference type="GO" id="GO:0005201">
    <property type="term" value="F:extracellular matrix structural constituent"/>
    <property type="evidence" value="ECO:0000318"/>
    <property type="project" value="GO_Central"/>
</dbReference>
<evidence type="ECO:0000259" key="27">
    <source>
        <dbReference type="PROSITE" id="PS51115"/>
    </source>
</evidence>
<feature type="disulfide bond" evidence="21">
    <location>
        <begin position="1426"/>
        <end position="1435"/>
    </location>
</feature>
<evidence type="ECO:0000256" key="19">
    <source>
        <dbReference type="ARBA" id="ARBA00082020"/>
    </source>
</evidence>
<evidence type="ECO:0000256" key="2">
    <source>
        <dbReference type="ARBA" id="ARBA00004302"/>
    </source>
</evidence>
<evidence type="ECO:0000256" key="1">
    <source>
        <dbReference type="ARBA" id="ARBA00002418"/>
    </source>
</evidence>
<dbReference type="GO" id="GO:0030334">
    <property type="term" value="P:regulation of cell migration"/>
    <property type="evidence" value="ECO:0007669"/>
    <property type="project" value="InterPro"/>
</dbReference>
<feature type="domain" description="Laminin EGF-like" evidence="26">
    <location>
        <begin position="1002"/>
        <end position="1047"/>
    </location>
</feature>
<name>F7FYS8_ORNAN</name>
<dbReference type="PROSITE" id="PS51117">
    <property type="entry name" value="LAMININ_NTER"/>
    <property type="match status" value="1"/>
</dbReference>
<reference evidence="29" key="3">
    <citation type="submission" date="2025-09" db="UniProtKB">
        <authorList>
            <consortium name="Ensembl"/>
        </authorList>
    </citation>
    <scope>IDENTIFICATION</scope>
    <source>
        <strain evidence="29">Glennie</strain>
    </source>
</reference>
<comment type="caution">
    <text evidence="21">Lacks conserved residue(s) required for the propagation of feature annotation.</text>
</comment>
<dbReference type="Pfam" id="PF06008">
    <property type="entry name" value="Laminin_I"/>
    <property type="match status" value="1"/>
</dbReference>
<feature type="disulfide bond" evidence="21">
    <location>
        <begin position="1050"/>
        <end position="1067"/>
    </location>
</feature>
<dbReference type="SMART" id="SM00180">
    <property type="entry name" value="EGF_Lam"/>
    <property type="match status" value="17"/>
</dbReference>
<dbReference type="FunFam" id="2.10.25.10:FF:000069">
    <property type="entry name" value="Laminin subunit alpha 1"/>
    <property type="match status" value="1"/>
</dbReference>
<evidence type="ECO:0000256" key="20">
    <source>
        <dbReference type="PROSITE-ProRule" id="PRU00122"/>
    </source>
</evidence>
<comment type="subcellular location">
    <subcellularLocation>
        <location evidence="2">Secreted</location>
        <location evidence="2">Extracellular space</location>
        <location evidence="2">Extracellular matrix</location>
        <location evidence="2">Basement membrane</location>
    </subcellularLocation>
</comment>
<evidence type="ECO:0000256" key="9">
    <source>
        <dbReference type="ARBA" id="ARBA00022889"/>
    </source>
</evidence>
<feature type="disulfide bond" evidence="21">
    <location>
        <begin position="1515"/>
        <end position="1532"/>
    </location>
</feature>
<dbReference type="Gene3D" id="2.10.25.10">
    <property type="entry name" value="Laminin"/>
    <property type="match status" value="14"/>
</dbReference>
<feature type="disulfide bond" evidence="21">
    <location>
        <begin position="1513"/>
        <end position="1525"/>
    </location>
</feature>
<dbReference type="SMART" id="SM00281">
    <property type="entry name" value="LamB"/>
    <property type="match status" value="2"/>
</dbReference>
<keyword evidence="12" id="KW-0325">Glycoprotein</keyword>
<feature type="disulfide bond" evidence="21">
    <location>
        <begin position="477"/>
        <end position="486"/>
    </location>
</feature>
<feature type="disulfide bond" evidence="21">
    <location>
        <begin position="401"/>
        <end position="413"/>
    </location>
</feature>
<dbReference type="InterPro" id="IPR002049">
    <property type="entry name" value="LE_dom"/>
</dbReference>
<dbReference type="PROSITE" id="PS51115">
    <property type="entry name" value="LAMININ_IVA"/>
    <property type="match status" value="2"/>
</dbReference>
<feature type="domain" description="Laminin EGF-like" evidence="26">
    <location>
        <begin position="1048"/>
        <end position="1093"/>
    </location>
</feature>
<feature type="domain" description="Laminin G" evidence="25">
    <location>
        <begin position="2125"/>
        <end position="2305"/>
    </location>
</feature>
<dbReference type="GO" id="GO:0045198">
    <property type="term" value="P:establishment of epithelial cell apical/basal polarity"/>
    <property type="evidence" value="ECO:0007669"/>
    <property type="project" value="Ensembl"/>
</dbReference>
<dbReference type="GO" id="GO:0005604">
    <property type="term" value="C:basement membrane"/>
    <property type="evidence" value="ECO:0000318"/>
    <property type="project" value="GO_Central"/>
</dbReference>
<dbReference type="SMART" id="SM00136">
    <property type="entry name" value="LamNT"/>
    <property type="match status" value="1"/>
</dbReference>
<keyword evidence="8" id="KW-0084">Basement membrane</keyword>
<evidence type="ECO:0000256" key="6">
    <source>
        <dbReference type="ARBA" id="ARBA00022729"/>
    </source>
</evidence>
<dbReference type="Gene3D" id="2.60.120.200">
    <property type="match status" value="5"/>
</dbReference>
<dbReference type="FunFam" id="2.60.120.200:FF:000116">
    <property type="entry name" value="Laminin subunit alpha 1"/>
    <property type="match status" value="1"/>
</dbReference>
<dbReference type="PROSITE" id="PS50025">
    <property type="entry name" value="LAM_G_DOMAIN"/>
    <property type="match status" value="5"/>
</dbReference>
<feature type="domain" description="Laminin EGF-like" evidence="26">
    <location>
        <begin position="401"/>
        <end position="457"/>
    </location>
</feature>
<dbReference type="GO" id="GO:0061304">
    <property type="term" value="P:retinal blood vessel morphogenesis"/>
    <property type="evidence" value="ECO:0007669"/>
    <property type="project" value="Ensembl"/>
</dbReference>
<feature type="disulfide bond" evidence="21">
    <location>
        <begin position="433"/>
        <end position="442"/>
    </location>
</feature>
<dbReference type="FunFam" id="2.10.25.10:FF:000189">
    <property type="entry name" value="Laminin subunit alpha 2"/>
    <property type="match status" value="1"/>
</dbReference>
<dbReference type="FunFam" id="2.10.25.10:FF:000454">
    <property type="entry name" value="Laminin subunit alpha 1"/>
    <property type="match status" value="1"/>
</dbReference>
<feature type="region of interest" description="Disordered" evidence="23">
    <location>
        <begin position="2418"/>
        <end position="2442"/>
    </location>
</feature>
<reference evidence="29 30" key="1">
    <citation type="journal article" date="2008" name="Nature">
        <title>Genome analysis of the platypus reveals unique signatures of evolution.</title>
        <authorList>
            <person name="Warren W.C."/>
            <person name="Hillier L.W."/>
            <person name="Marshall Graves J.A."/>
            <person name="Birney E."/>
            <person name="Ponting C.P."/>
            <person name="Grutzner F."/>
            <person name="Belov K."/>
            <person name="Miller W."/>
            <person name="Clarke L."/>
            <person name="Chinwalla A.T."/>
            <person name="Yang S.P."/>
            <person name="Heger A."/>
            <person name="Locke D.P."/>
            <person name="Miethke P."/>
            <person name="Waters P.D."/>
            <person name="Veyrunes F."/>
            <person name="Fulton L."/>
            <person name="Fulton B."/>
            <person name="Graves T."/>
            <person name="Wallis J."/>
            <person name="Puente X.S."/>
            <person name="Lopez-Otin C."/>
            <person name="Ordonez G.R."/>
            <person name="Eichler E.E."/>
            <person name="Chen L."/>
            <person name="Cheng Z."/>
            <person name="Deakin J.E."/>
            <person name="Alsop A."/>
            <person name="Thompson K."/>
            <person name="Kirby P."/>
            <person name="Papenfuss A.T."/>
            <person name="Wakefield M.J."/>
            <person name="Olender T."/>
            <person name="Lancet D."/>
            <person name="Huttley G.A."/>
            <person name="Smit A.F."/>
            <person name="Pask A."/>
            <person name="Temple-Smith P."/>
            <person name="Batzer M.A."/>
            <person name="Walker J.A."/>
            <person name="Konkel M.K."/>
            <person name="Harris R.S."/>
            <person name="Whittington C.M."/>
            <person name="Wong E.S."/>
            <person name="Gemmell N.J."/>
            <person name="Buschiazzo E."/>
            <person name="Vargas Jentzsch I.M."/>
            <person name="Merkel A."/>
            <person name="Schmitz J."/>
            <person name="Zemann A."/>
            <person name="Churakov G."/>
            <person name="Kriegs J.O."/>
            <person name="Brosius J."/>
            <person name="Murchison E.P."/>
            <person name="Sachidanandam R."/>
            <person name="Smith C."/>
            <person name="Hannon G.J."/>
            <person name="Tsend-Ayush E."/>
            <person name="McMillan D."/>
            <person name="Attenborough R."/>
            <person name="Rens W."/>
            <person name="Ferguson-Smith M."/>
            <person name="Lefevre C.M."/>
            <person name="Sharp J.A."/>
            <person name="Nicholas K.R."/>
            <person name="Ray D.A."/>
            <person name="Kube M."/>
            <person name="Reinhardt R."/>
            <person name="Pringle T.H."/>
            <person name="Taylor J."/>
            <person name="Jones R.C."/>
            <person name="Nixon B."/>
            <person name="Dacheux J.L."/>
            <person name="Niwa H."/>
            <person name="Sekita Y."/>
            <person name="Huang X."/>
            <person name="Stark A."/>
            <person name="Kheradpour P."/>
            <person name="Kellis M."/>
            <person name="Flicek P."/>
            <person name="Chen Y."/>
            <person name="Webber C."/>
            <person name="Hardison R."/>
            <person name="Nelson J."/>
            <person name="Hallsworth-Pepin K."/>
            <person name="Delehaunty K."/>
            <person name="Markovic C."/>
            <person name="Minx P."/>
            <person name="Feng Y."/>
            <person name="Kremitzki C."/>
            <person name="Mitreva M."/>
            <person name="Glasscock J."/>
            <person name="Wylie T."/>
            <person name="Wohldmann P."/>
            <person name="Thiru P."/>
            <person name="Nhan M.N."/>
            <person name="Pohl C.S."/>
            <person name="Smith S.M."/>
            <person name="Hou S."/>
            <person name="Nefedov M."/>
            <person name="de Jong P.J."/>
            <person name="Renfree M.B."/>
            <person name="Mardis E.R."/>
            <person name="Wilson R.K."/>
        </authorList>
    </citation>
    <scope>NUCLEOTIDE SEQUENCE [LARGE SCALE GENOMIC DNA]</scope>
    <source>
        <strain evidence="29 30">Glennie</strain>
    </source>
</reference>
<evidence type="ECO:0000256" key="13">
    <source>
        <dbReference type="ARBA" id="ARBA00023292"/>
    </source>
</evidence>
<dbReference type="GO" id="GO:0005911">
    <property type="term" value="C:cell-cell junction"/>
    <property type="evidence" value="ECO:0007669"/>
    <property type="project" value="Ensembl"/>
</dbReference>
<evidence type="ECO:0000313" key="30">
    <source>
        <dbReference type="Proteomes" id="UP000002279"/>
    </source>
</evidence>
<dbReference type="InterPro" id="IPR000742">
    <property type="entry name" value="EGF"/>
</dbReference>
<feature type="domain" description="Laminin IV type A" evidence="27">
    <location>
        <begin position="527"/>
        <end position="712"/>
    </location>
</feature>
<dbReference type="FunFam" id="2.60.120.260:FF:000017">
    <property type="entry name" value="Laminin subunit alpha 2"/>
    <property type="match status" value="1"/>
</dbReference>
<dbReference type="InterPro" id="IPR056863">
    <property type="entry name" value="LMN_ATRN_NET-like_EGF"/>
</dbReference>
<feature type="disulfide bond" evidence="20">
    <location>
        <begin position="2653"/>
        <end position="2680"/>
    </location>
</feature>
<evidence type="ECO:0000256" key="22">
    <source>
        <dbReference type="SAM" id="Coils"/>
    </source>
</evidence>
<dbReference type="GO" id="GO:0005608">
    <property type="term" value="C:laminin-3 complex"/>
    <property type="evidence" value="ECO:0007669"/>
    <property type="project" value="Ensembl"/>
</dbReference>
<keyword evidence="13 21" id="KW-0424">Laminin EGF-like domain</keyword>
<dbReference type="GO" id="GO:0043010">
    <property type="term" value="P:camera-type eye development"/>
    <property type="evidence" value="ECO:0000318"/>
    <property type="project" value="GO_Central"/>
</dbReference>
<comment type="subunit">
    <text evidence="14">Laminin is a complex glycoprotein, consisting of three different polypeptide chains (alpha, beta, gamma), which are bound to each other by disulfide bonds into a cross-shaped molecule comprising one long and three short arms with globules at each end. Alpha-1 is a subunit of laminin-1 (laminin-111 or EHS laminin) and laminin-3 (laminin-121 or S-laminin).</text>
</comment>
<feature type="domain" description="Laminin G" evidence="25">
    <location>
        <begin position="2494"/>
        <end position="2680"/>
    </location>
</feature>
<keyword evidence="30" id="KW-1185">Reference proteome</keyword>
<dbReference type="Pfam" id="PF24973">
    <property type="entry name" value="EGF_LMN_ATRN"/>
    <property type="match status" value="1"/>
</dbReference>
<dbReference type="InterPro" id="IPR001791">
    <property type="entry name" value="Laminin_G"/>
</dbReference>
<dbReference type="GO" id="GO:0045995">
    <property type="term" value="P:regulation of embryonic development"/>
    <property type="evidence" value="ECO:0007669"/>
    <property type="project" value="InterPro"/>
</dbReference>
<accession>F7FYS8</accession>
<dbReference type="InterPro" id="IPR013320">
    <property type="entry name" value="ConA-like_dom_sf"/>
</dbReference>
<keyword evidence="9" id="KW-0130">Cell adhesion</keyword>
<keyword evidence="5" id="KW-0597">Phosphoprotein</keyword>
<dbReference type="GO" id="GO:0005102">
    <property type="term" value="F:signaling receptor binding"/>
    <property type="evidence" value="ECO:0007669"/>
    <property type="project" value="InterPro"/>
</dbReference>
<organism evidence="29 30">
    <name type="scientific">Ornithorhynchus anatinus</name>
    <name type="common">Duckbill platypus</name>
    <dbReference type="NCBI Taxonomy" id="9258"/>
    <lineage>
        <taxon>Eukaryota</taxon>
        <taxon>Metazoa</taxon>
        <taxon>Chordata</taxon>
        <taxon>Craniata</taxon>
        <taxon>Vertebrata</taxon>
        <taxon>Euteleostomi</taxon>
        <taxon>Mammalia</taxon>
        <taxon>Monotremata</taxon>
        <taxon>Ornithorhynchidae</taxon>
        <taxon>Ornithorhynchus</taxon>
    </lineage>
</organism>
<feature type="domain" description="Laminin EGF-like" evidence="26">
    <location>
        <begin position="1094"/>
        <end position="1153"/>
    </location>
</feature>
<dbReference type="GO" id="GO:0005606">
    <property type="term" value="C:laminin-1 complex"/>
    <property type="evidence" value="ECO:0007669"/>
    <property type="project" value="Ensembl"/>
</dbReference>
<dbReference type="FunFam" id="2.60.120.200:FF:000119">
    <property type="entry name" value="Laminin subunit alpha 1"/>
    <property type="match status" value="1"/>
</dbReference>
<dbReference type="GO" id="GO:0007411">
    <property type="term" value="P:axon guidance"/>
    <property type="evidence" value="ECO:0000318"/>
    <property type="project" value="GO_Central"/>
</dbReference>
<dbReference type="GO" id="GO:0002011">
    <property type="term" value="P:morphogenesis of an epithelial sheet"/>
    <property type="evidence" value="ECO:0007669"/>
    <property type="project" value="Ensembl"/>
</dbReference>
<dbReference type="GO" id="GO:0060445">
    <property type="term" value="P:branching involved in salivary gland morphogenesis"/>
    <property type="evidence" value="ECO:0007669"/>
    <property type="project" value="Ensembl"/>
</dbReference>
<dbReference type="FunFam" id="2.60.120.200:FF:000161">
    <property type="entry name" value="Laminin subunit alpha 1"/>
    <property type="match status" value="1"/>
</dbReference>
<feature type="domain" description="Laminin IV type A" evidence="27">
    <location>
        <begin position="1181"/>
        <end position="1365"/>
    </location>
</feature>
<dbReference type="Gene3D" id="2.170.300.10">
    <property type="entry name" value="Tie2 ligand-binding domain superfamily"/>
    <property type="match status" value="1"/>
</dbReference>
<evidence type="ECO:0000256" key="24">
    <source>
        <dbReference type="SAM" id="SignalP"/>
    </source>
</evidence>
<evidence type="ECO:0000256" key="18">
    <source>
        <dbReference type="ARBA" id="ARBA00079116"/>
    </source>
</evidence>
<dbReference type="GO" id="GO:0005615">
    <property type="term" value="C:extracellular space"/>
    <property type="evidence" value="ECO:0007669"/>
    <property type="project" value="Ensembl"/>
</dbReference>
<feature type="domain" description="Laminin G" evidence="25">
    <location>
        <begin position="2899"/>
        <end position="3079"/>
    </location>
</feature>
<evidence type="ECO:0000256" key="10">
    <source>
        <dbReference type="ARBA" id="ARBA00023054"/>
    </source>
</evidence>
<dbReference type="InterPro" id="IPR000034">
    <property type="entry name" value="Laminin_IV"/>
</dbReference>
<dbReference type="FunFam" id="2.10.25.10:FF:000082">
    <property type="entry name" value="Laminin subunit alpha 1"/>
    <property type="match status" value="2"/>
</dbReference>
<dbReference type="FunFam" id="2.60.120.200:FF:000098">
    <property type="entry name" value="Laminin subunit alpha 1"/>
    <property type="match status" value="1"/>
</dbReference>
<evidence type="ECO:0000256" key="7">
    <source>
        <dbReference type="ARBA" id="ARBA00022737"/>
    </source>
</evidence>
<evidence type="ECO:0000256" key="4">
    <source>
        <dbReference type="ARBA" id="ARBA00022530"/>
    </source>
</evidence>
<dbReference type="FunCoup" id="F7FYS8">
    <property type="interactions" value="906"/>
</dbReference>
<feature type="disulfide bond" evidence="21">
    <location>
        <begin position="927"/>
        <end position="936"/>
    </location>
</feature>
<dbReference type="GO" id="GO:0007155">
    <property type="term" value="P:cell adhesion"/>
    <property type="evidence" value="ECO:0007669"/>
    <property type="project" value="UniProtKB-KW"/>
</dbReference>
<dbReference type="GO" id="GO:0009888">
    <property type="term" value="P:tissue development"/>
    <property type="evidence" value="ECO:0000318"/>
    <property type="project" value="GO_Central"/>
</dbReference>
<evidence type="ECO:0000256" key="8">
    <source>
        <dbReference type="ARBA" id="ARBA00022869"/>
    </source>
</evidence>
<dbReference type="GO" id="GO:0060441">
    <property type="term" value="P:epithelial tube branching involved in lung morphogenesis"/>
    <property type="evidence" value="ECO:0007669"/>
    <property type="project" value="Ensembl"/>
</dbReference>
<feature type="disulfide bond" evidence="21">
    <location>
        <begin position="1069"/>
        <end position="1078"/>
    </location>
</feature>
<dbReference type="InterPro" id="IPR009254">
    <property type="entry name" value="Laminin_aI"/>
</dbReference>
<feature type="disulfide bond" evidence="21">
    <location>
        <begin position="1534"/>
        <end position="1543"/>
    </location>
</feature>
<feature type="disulfide bond" evidence="21">
    <location>
        <begin position="1124"/>
        <end position="1133"/>
    </location>
</feature>
<evidence type="ECO:0000256" key="11">
    <source>
        <dbReference type="ARBA" id="ARBA00023157"/>
    </source>
</evidence>
<dbReference type="PANTHER" id="PTHR10574">
    <property type="entry name" value="NETRIN/LAMININ-RELATED"/>
    <property type="match status" value="1"/>
</dbReference>
<feature type="disulfide bond" evidence="21">
    <location>
        <begin position="1094"/>
        <end position="1106"/>
    </location>
</feature>
<keyword evidence="4" id="KW-0272">Extracellular matrix</keyword>
<dbReference type="FunFam" id="2.10.25.10:FF:000128">
    <property type="entry name" value="laminin subunit alpha-2 isoform X1"/>
    <property type="match status" value="2"/>
</dbReference>
<keyword evidence="7" id="KW-0677">Repeat</keyword>
<evidence type="ECO:0000256" key="16">
    <source>
        <dbReference type="ARBA" id="ARBA00075127"/>
    </source>
</evidence>
<keyword evidence="6 24" id="KW-0732">Signal</keyword>
<evidence type="ECO:0000256" key="15">
    <source>
        <dbReference type="ARBA" id="ARBA00072594"/>
    </source>
</evidence>
<dbReference type="PROSITE" id="PS01248">
    <property type="entry name" value="EGF_LAM_1"/>
    <property type="match status" value="6"/>
</dbReference>
<feature type="disulfide bond" evidence="21">
    <location>
        <begin position="1020"/>
        <end position="1029"/>
    </location>
</feature>
<feature type="disulfide bond" evidence="21">
    <location>
        <begin position="908"/>
        <end position="925"/>
    </location>
</feature>
<evidence type="ECO:0000259" key="26">
    <source>
        <dbReference type="PROSITE" id="PS50027"/>
    </source>
</evidence>
<dbReference type="FunFam" id="2.60.120.200:FF:000127">
    <property type="entry name" value="Laminin subunit alpha 1"/>
    <property type="match status" value="1"/>
</dbReference>
<reference evidence="29" key="2">
    <citation type="submission" date="2025-08" db="UniProtKB">
        <authorList>
            <consortium name="Ensembl"/>
        </authorList>
    </citation>
    <scope>IDENTIFICATION</scope>
    <source>
        <strain evidence="29">Glennie</strain>
    </source>
</reference>
<dbReference type="GO" id="GO:0030155">
    <property type="term" value="P:regulation of cell adhesion"/>
    <property type="evidence" value="ECO:0007669"/>
    <property type="project" value="InterPro"/>
</dbReference>
<evidence type="ECO:0000256" key="12">
    <source>
        <dbReference type="ARBA" id="ARBA00023180"/>
    </source>
</evidence>
<feature type="disulfide bond" evidence="21">
    <location>
        <begin position="764"/>
        <end position="773"/>
    </location>
</feature>
<dbReference type="Bgee" id="ENSOANG00000000432">
    <property type="expression patterns" value="Expressed in ovary and 3 other cell types or tissues"/>
</dbReference>
<dbReference type="FunFam" id="2.10.25.10:FF:000242">
    <property type="entry name" value="Laminin subunit alpha 1"/>
    <property type="match status" value="1"/>
</dbReference>
<feature type="disulfide bond" evidence="21">
    <location>
        <begin position="823"/>
        <end position="832"/>
    </location>
</feature>
<dbReference type="GO" id="GO:0009887">
    <property type="term" value="P:animal organ morphogenesis"/>
    <property type="evidence" value="ECO:0000318"/>
    <property type="project" value="GO_Central"/>
</dbReference>
<sequence length="3084" mass="340321">MRCWCGRALLLASLLWAGGDGQQRGLFPAILNLASNAHIRTNATCGEKGPEMFCKLVEHVPGRPVRNAQCRICDHNSANSKEHHPISNAIDGTNNWWQSPSIQNGREYHWVTITLDLRQIFQVAYVIIKAANSPRPGNWILERSLDGTKFTPWQYYAISDTECLTRYNITPRLGPPTYKRDDEVICTSYYSRLVPLEHGEIHTSLINGRPSADDLSPKLLEFTSARYIRLRLQRIRTLNADLMTLSHREPKDLDPIVTRRYYYSIKDISIGGMCICYGHASSCPWDETSKKLQCQCEHNTCGETCNTCCPGYHQQPWRPGTISSGNTCEECNCHNKAADCYYDQNIAEQKKSVNIAGEFIGGGVCLNCAQNTAGINCETCIDGYYRPHKVSPYENNPCLPCDCDPFGSLSSDCIKDDSHADLPNGDWPGQCQCKEGYTGEKCNRCQFGYRGYPHCVRCNCSLAGSVNDDPCSEPCLCKENVEGEDCDRCKPGSYNLKDRNPQGCTECFCFGVSDVCESLPWSVNKVTDMSGWVVTDLFGENKIQTQRNPFDGLHQISINNTVAMKILKSTYYWSAPSSYLGNKLTSFGGYLNYTVSYDIPMETLDSDLVSHADVIIKGNGQTLSTRAEGLSLQPYEEYFNMVQLDSENFRDLNTKREVDRDQLMTVLANVTHLLIRANYNTAKRALYRLDAVSLDTAFPNARDPALAADVEHCECPQGYTGISCESCIPGYYRVGGILFGGICRPCECHGHAAECNIHGVCSACQHNTTGTHCDQCEPGFYGTPAKGTSGDCQPCACPLTTASNNFSPTCHLEEGDELICDQCSPGYTGPWCERCAEGYYGNPTVPGESCIPCDCNGNVDPLEDGYCDTVTGECLKCIGNTGGPHCERCTEGYYGDALVAKNCRPCECHSNSSLSSICHHDSGLCQCKPNVIGQHCDQCLDGFYGLNIGVGCLPCNCSESGSLSEDCSDEGQCRCIHGVSGEKCDQCAHGFYAYQDGGCTPCNCAYTQNNCDPQSGECICPPHTQGPKCEVCEEEYWGHDQELGCKACNCSNTGSSNHQCDLSTGQCHCKREFGGQSCDECALGFRDYPDCVPCDCEINGTREDTCNEKQGACSCEDETGTCSCKENVFGLHCSECKTGTFALQAENPLGCTPCFCFGLSRFCSEVEGHVRLPVTLRPDQSVLRVVTQSNLTGSVEGVYHQPPDVLLDAETVLQKGNVEPFYWRLPDHFQGDQLMAYGGKLKYSVAFYALLGTGTSNFEPQILIKGGRTSKLVIYVDLPAPENGVRTEHEIDMKEHIWKYFNSVSEKPVTRPDFMAVISNIEYILIKASYGQGLQQSRISNISMTIGVKMEESHSEREEAHLIENCHCPAGYAGLSCQNCAPGYHRAKLPEISRMGPRPQIASCVPCHCNNHTETCDPETGKCLNCKDNTTGDHCSVCSPGFYGKVTGSINDCSLCACPRAESSSFSPTCVLEGEQDFRCDACFPGYEGQYCERCALGFYGNPQEPGGSCHQCECSLSGSAERNCDRTSGHCFCKPGVTGVLCDQCQLRHILVENECISCDDDCVGVLLNDLDKLSDAISSMNLTEVAPAPYGILSNLENVTKHLKESQSSDHVPLSLETAKGQLDDISESTDHMQKELNRVLESGELLNSSSERMLSRSQDLSTFVGKLQMTINELAKVATTLNETLAADFQLSNSTLQNMREDIGAMLEEMRRRHFSQLHQNVTTEIKAAENLLSRIQKYYQKPQQDLMKLKEDASHWFSKHSSKLQEAQDLVNEAHAKMKETRRLLLALTNNLEELNEKEMNVQESRNVSVMLIDKGKSLMDLAAALAENVNNATLNLEVHWDEFLLWCAKIRHHVDNLVMEMSKRGALDLVFNAEARAAELQRLADSLDRSLSDVRNVSFSTSNALHTHTNVWDLIKDTEKLAEETYRILRDPLISEVEGLASDGKTFLQQGSKLLNEANTLSRKTQGVMSELSELKKKVHRFQESAHKITHRLNDSLQILRTLPNGVREKTFGSKEVAMSANTSAISTLNDIMDFSQKLLNTSSALSRVNATLRRTNEFISDSSKATVSAERKVKEVEIQANLLFDRLKPLKMLEENLSRNLSEIKELINQARKQAASIKVAVSADRDCIRAYQPQISSTNYNTLTLNVKTTEPDNLLFYLGSSASSDFLAVEMRRGKVAFLWDVGSGSTRLEYSDFPIDNNQWYSIYITRFGNTGSLTIKEISSTQKPLTKTAKSPGTANVLDINKSTLIFVGGLGGQIKKSPAIKVTHFKGCVGEASLNGKSIGLWNYIEREGKCDGCFGSLQNEDSSFHFDGSGYSVVEKTLRPTVTQIIMLFSTFSPNGLLLYLASNGTRDFLSIELVDGKVKLTVDLGSGPLALITDKHYNNGTWYKLAFQRNRKQGLLAIIDARNPSSKETKQGESPGASSDLNRSDKDPIYVGGLPRSRVVRKGLRSRTYVGCIKSLEISRTTFDLLRNSYGVRKGCKLEPVRSISFWDDGYLELPPKALSPESALMATFATKNSSGIIVAGLSKGRAKRSRRQAHVPFFSIVLIEGHLEVHINPGDGMTTRKVVLHSTTGTFSDGREHSIILKRIKRIITVQMDDGNPAEMRFGPQAETRIMNVSNLYVGGIPVGDGSSVLKMRKSFHGCIKNLIFDMELLDFTNALRHEQADMESCWLSEKPKPPTYPEDMDIQPEPQPLPIPEQCATEEVLDYIPGAHQFGLAQGSHLVLPFNHSTVRKKLSVQLTLRTLALDGLIYYMAHQNQADYAALQVHGGHLHFIFDLGKGKAKAVHPALISDGKWHSVKTEYIKRKGFIIVDGQESATVTTNGDGNTLDVEGKLYLGGLPSAYRAKNIGNVTHSIPACIGDVVINGKQLDKESPISAFAVNKCYVTAQEGTFFDGSGFAALVKEGYKVRSDVNITLEFRTTSMNGVLLGISSAKVDAVGLELINGKVLFHVNNGAGRITAAFEPKATRSLCDGKWHQLQANKSKHRIVLIVDGNITRAQSPHVHSTSADTNNPIYVGGYPAEVRQNCLTSQLPFRGCLRRLMLSKGQQVEDFDLSRAFDLRGVFPHSCPGAEL</sequence>
<evidence type="ECO:0000313" key="29">
    <source>
        <dbReference type="Ensembl" id="ENSOANP00000000692.2"/>
    </source>
</evidence>
<dbReference type="Pfam" id="PF00052">
    <property type="entry name" value="Laminin_B"/>
    <property type="match status" value="2"/>
</dbReference>
<dbReference type="CDD" id="cd00110">
    <property type="entry name" value="LamG"/>
    <property type="match status" value="5"/>
</dbReference>
<feature type="domain" description="Laminin EGF-like" evidence="26">
    <location>
        <begin position="746"/>
        <end position="794"/>
    </location>
</feature>
<evidence type="ECO:0000259" key="28">
    <source>
        <dbReference type="PROSITE" id="PS51117"/>
    </source>
</evidence>
<feature type="chain" id="PRO_5028020783" description="Laminin subunit alpha-1" evidence="24">
    <location>
        <begin position="22"/>
        <end position="3084"/>
    </location>
</feature>
<gene>
    <name evidence="29" type="primary">LAMA1</name>
</gene>
<evidence type="ECO:0000256" key="21">
    <source>
        <dbReference type="PROSITE-ProRule" id="PRU00460"/>
    </source>
</evidence>
<keyword evidence="3" id="KW-0964">Secreted</keyword>
<evidence type="ECO:0000256" key="17">
    <source>
        <dbReference type="ARBA" id="ARBA00078827"/>
    </source>
</evidence>
<feature type="disulfide bond" evidence="21">
    <location>
        <begin position="975"/>
        <end position="984"/>
    </location>
</feature>
<feature type="disulfide bond" evidence="21">
    <location>
        <begin position="1048"/>
        <end position="1060"/>
    </location>
</feature>
<feature type="domain" description="Laminin G" evidence="25">
    <location>
        <begin position="2722"/>
        <end position="2894"/>
    </location>
</feature>
<protein>
    <recommendedName>
        <fullName evidence="15">Laminin subunit alpha-1</fullName>
    </recommendedName>
    <alternativeName>
        <fullName evidence="19">Laminin A chain</fullName>
    </alternativeName>
    <alternativeName>
        <fullName evidence="17">Laminin-1 subunit alpha</fullName>
    </alternativeName>
    <alternativeName>
        <fullName evidence="18">Laminin-3 subunit alpha</fullName>
    </alternativeName>
    <alternativeName>
        <fullName evidence="16">S-laminin subunit alpha</fullName>
    </alternativeName>
</protein>
<dbReference type="SMART" id="SM00282">
    <property type="entry name" value="LamG"/>
    <property type="match status" value="5"/>
</dbReference>
<dbReference type="InterPro" id="IPR008211">
    <property type="entry name" value="Laminin_N"/>
</dbReference>
<dbReference type="InParanoid" id="F7FYS8"/>
<evidence type="ECO:0000259" key="25">
    <source>
        <dbReference type="PROSITE" id="PS50025"/>
    </source>
</evidence>
<evidence type="ECO:0000256" key="5">
    <source>
        <dbReference type="ARBA" id="ARBA00022553"/>
    </source>
</evidence>
<feature type="domain" description="Laminin EGF-like" evidence="26">
    <location>
        <begin position="1513"/>
        <end position="1559"/>
    </location>
</feature>
<dbReference type="Pfam" id="PF06009">
    <property type="entry name" value="Laminin_II"/>
    <property type="match status" value="1"/>
</dbReference>
<feature type="coiled-coil region" evidence="22">
    <location>
        <begin position="1768"/>
        <end position="1809"/>
    </location>
</feature>
<evidence type="ECO:0000256" key="3">
    <source>
        <dbReference type="ARBA" id="ARBA00022525"/>
    </source>
</evidence>
<dbReference type="PRINTS" id="PR00011">
    <property type="entry name" value="EGFLAMININ"/>
</dbReference>
<feature type="signal peptide" evidence="24">
    <location>
        <begin position="1"/>
        <end position="21"/>
    </location>
</feature>
<feature type="domain" description="Laminin EGF-like" evidence="26">
    <location>
        <begin position="853"/>
        <end position="905"/>
    </location>
</feature>
<evidence type="ECO:0000256" key="23">
    <source>
        <dbReference type="SAM" id="MobiDB-lite"/>
    </source>
</evidence>
<keyword evidence="10 22" id="KW-0175">Coiled coil</keyword>
<dbReference type="Pfam" id="PF00055">
    <property type="entry name" value="Laminin_N"/>
    <property type="match status" value="1"/>
</dbReference>
<dbReference type="SUPFAM" id="SSF49899">
    <property type="entry name" value="Concanavalin A-like lectins/glucanases"/>
    <property type="match status" value="5"/>
</dbReference>
<comment type="function">
    <text evidence="1">Binding to cells via a high affinity receptor, laminin is thought to mediate the attachment, migration and organization of cells into tissues during embryonic development by interacting with other extracellular matrix components.</text>
</comment>
<feature type="coiled-coil region" evidence="22">
    <location>
        <begin position="2096"/>
        <end position="2127"/>
    </location>
</feature>
<dbReference type="FunFam" id="2.10.25.10:FF:000188">
    <property type="entry name" value="Laminin subunit gamma 2"/>
    <property type="match status" value="1"/>
</dbReference>
<feature type="disulfide bond" evidence="21">
    <location>
        <begin position="955"/>
        <end position="967"/>
    </location>
</feature>
<feature type="disulfide bond" evidence="21">
    <location>
        <begin position="906"/>
        <end position="918"/>
    </location>
</feature>
<dbReference type="InterPro" id="IPR008979">
    <property type="entry name" value="Galactose-bd-like_sf"/>
</dbReference>
<feature type="domain" description="Laminin G" evidence="25">
    <location>
        <begin position="2313"/>
        <end position="2489"/>
    </location>
</feature>
<dbReference type="FunFam" id="2.10.25.10:FF:000074">
    <property type="entry name" value="Laminin subunit alpha"/>
    <property type="match status" value="1"/>
</dbReference>
<feature type="domain" description="Laminin EGF-like" evidence="26">
    <location>
        <begin position="1407"/>
        <end position="1455"/>
    </location>
</feature>
<feature type="domain" description="Laminin N-terminal" evidence="28">
    <location>
        <begin position="22"/>
        <end position="273"/>
    </location>
</feature>
<dbReference type="FunFam" id="2.10.25.10:FF:000051">
    <property type="entry name" value="Laminin subunit alpha 4"/>
    <property type="match status" value="1"/>
</dbReference>
<feature type="disulfide bond" evidence="21">
    <location>
        <begin position="889"/>
        <end position="903"/>
    </location>
</feature>
<dbReference type="InterPro" id="IPR010307">
    <property type="entry name" value="Laminin_dom_II"/>
</dbReference>
<dbReference type="SUPFAM" id="SSF49785">
    <property type="entry name" value="Galactose-binding domain-like"/>
    <property type="match status" value="1"/>
</dbReference>
<dbReference type="GO" id="GO:0016020">
    <property type="term" value="C:membrane"/>
    <property type="evidence" value="ECO:0007669"/>
    <property type="project" value="Ensembl"/>
</dbReference>
<dbReference type="Pfam" id="PF00053">
    <property type="entry name" value="EGF_laminin"/>
    <property type="match status" value="15"/>
</dbReference>
<dbReference type="FunFam" id="2.170.300.10:FF:000026">
    <property type="entry name" value="laminin subunit alpha-2 isoform X2"/>
    <property type="match status" value="1"/>
</dbReference>
<dbReference type="Ensembl" id="ENSOANT00000000693.3">
    <property type="protein sequence ID" value="ENSOANP00000000692.2"/>
    <property type="gene ID" value="ENSOANG00000000432.4"/>
</dbReference>
<feature type="domain" description="Laminin EGF-like" evidence="26">
    <location>
        <begin position="458"/>
        <end position="506"/>
    </location>
</feature>
<dbReference type="Gene3D" id="2.60.120.260">
    <property type="entry name" value="Galactose-binding domain-like"/>
    <property type="match status" value="1"/>
</dbReference>
<dbReference type="GeneTree" id="ENSGT00940000157124"/>
<dbReference type="CDD" id="cd00055">
    <property type="entry name" value="EGF_Lam"/>
    <property type="match status" value="15"/>
</dbReference>
<feature type="disulfide bond" evidence="21">
    <location>
        <begin position="877"/>
        <end position="886"/>
    </location>
</feature>
<feature type="domain" description="Laminin EGF-like" evidence="26">
    <location>
        <begin position="955"/>
        <end position="1001"/>
    </location>
</feature>
<dbReference type="Pfam" id="PF00054">
    <property type="entry name" value="Laminin_G_1"/>
    <property type="match status" value="5"/>
</dbReference>
<keyword evidence="11 21" id="KW-1015">Disulfide bond</keyword>
<feature type="domain" description="Laminin EGF-like" evidence="26">
    <location>
        <begin position="795"/>
        <end position="852"/>
    </location>
</feature>
<dbReference type="FunFam" id="2.10.25.10:FF:000094">
    <property type="entry name" value="Laminin subunit alpha-2"/>
    <property type="match status" value="1"/>
</dbReference>
<dbReference type="PANTHER" id="PTHR10574:SF409">
    <property type="entry name" value="LAMININ SUBUNIT ALPHA-1"/>
    <property type="match status" value="1"/>
</dbReference>
<dbReference type="SUPFAM" id="SSF57196">
    <property type="entry name" value="EGF/Laminin"/>
    <property type="match status" value="12"/>
</dbReference>
<dbReference type="Proteomes" id="UP000002279">
    <property type="component" value="Chromosome 5"/>
</dbReference>
<dbReference type="OMA" id="TVRQHVH"/>
<dbReference type="FunFam" id="2.10.25.10:FF:000065">
    <property type="entry name" value="Laminin subunit beta 1"/>
    <property type="match status" value="1"/>
</dbReference>
<dbReference type="GO" id="GO:0048514">
    <property type="term" value="P:blood vessel morphogenesis"/>
    <property type="evidence" value="ECO:0000318"/>
    <property type="project" value="GO_Central"/>
</dbReference>
<dbReference type="SMART" id="SM00181">
    <property type="entry name" value="EGF"/>
    <property type="match status" value="11"/>
</dbReference>
<dbReference type="InterPro" id="IPR050440">
    <property type="entry name" value="Laminin/Netrin_ECM"/>
</dbReference>
<dbReference type="FunFam" id="2.170.300.10:FF:000008">
    <property type="entry name" value="Laminin subunit alpha 2"/>
    <property type="match status" value="1"/>
</dbReference>
<dbReference type="PROSITE" id="PS50027">
    <property type="entry name" value="EGF_LAM_2"/>
    <property type="match status" value="12"/>
</dbReference>
<dbReference type="GO" id="GO:0007166">
    <property type="term" value="P:cell surface receptor signaling pathway"/>
    <property type="evidence" value="ECO:0007669"/>
    <property type="project" value="Ensembl"/>
</dbReference>
<feature type="domain" description="Laminin EGF-like" evidence="26">
    <location>
        <begin position="906"/>
        <end position="954"/>
    </location>
</feature>
<dbReference type="GO" id="GO:0043208">
    <property type="term" value="F:glycosphingolipid binding"/>
    <property type="evidence" value="ECO:0007669"/>
    <property type="project" value="Ensembl"/>
</dbReference>
<proteinExistence type="predicted"/>